<reference evidence="3 4" key="1">
    <citation type="journal article" date="2015" name="Genome Biol. Evol.">
        <title>Phylogenomic analyses indicate that early fungi evolved digesting cell walls of algal ancestors of land plants.</title>
        <authorList>
            <person name="Chang Y."/>
            <person name="Wang S."/>
            <person name="Sekimoto S."/>
            <person name="Aerts A.L."/>
            <person name="Choi C."/>
            <person name="Clum A."/>
            <person name="LaButti K.M."/>
            <person name="Lindquist E.A."/>
            <person name="Yee Ngan C."/>
            <person name="Ohm R.A."/>
            <person name="Salamov A.A."/>
            <person name="Grigoriev I.V."/>
            <person name="Spatafora J.W."/>
            <person name="Berbee M.L."/>
        </authorList>
    </citation>
    <scope>NUCLEOTIDE SEQUENCE [LARGE SCALE GENOMIC DNA]</scope>
    <source>
        <strain evidence="3 4">NRRL 28638</strain>
    </source>
</reference>
<accession>A0A137PE59</accession>
<dbReference type="CDD" id="cd00067">
    <property type="entry name" value="GAL4"/>
    <property type="match status" value="1"/>
</dbReference>
<evidence type="ECO:0000313" key="4">
    <source>
        <dbReference type="Proteomes" id="UP000070444"/>
    </source>
</evidence>
<dbReference type="SMART" id="SM00066">
    <property type="entry name" value="GAL4"/>
    <property type="match status" value="1"/>
</dbReference>
<keyword evidence="4" id="KW-1185">Reference proteome</keyword>
<dbReference type="InterPro" id="IPR001138">
    <property type="entry name" value="Zn2Cys6_DnaBD"/>
</dbReference>
<feature type="region of interest" description="Disordered" evidence="1">
    <location>
        <begin position="1"/>
        <end position="20"/>
    </location>
</feature>
<dbReference type="GO" id="GO:0008270">
    <property type="term" value="F:zinc ion binding"/>
    <property type="evidence" value="ECO:0007669"/>
    <property type="project" value="InterPro"/>
</dbReference>
<dbReference type="GO" id="GO:0000981">
    <property type="term" value="F:DNA-binding transcription factor activity, RNA polymerase II-specific"/>
    <property type="evidence" value="ECO:0007669"/>
    <property type="project" value="InterPro"/>
</dbReference>
<dbReference type="Pfam" id="PF00172">
    <property type="entry name" value="Zn_clus"/>
    <property type="match status" value="1"/>
</dbReference>
<dbReference type="AlphaFoldDB" id="A0A137PE59"/>
<feature type="compositionally biased region" description="Polar residues" evidence="1">
    <location>
        <begin position="1"/>
        <end position="18"/>
    </location>
</feature>
<dbReference type="EMBL" id="KQ964439">
    <property type="protein sequence ID" value="KXN73288.1"/>
    <property type="molecule type" value="Genomic_DNA"/>
</dbReference>
<dbReference type="InterPro" id="IPR036864">
    <property type="entry name" value="Zn2-C6_fun-type_DNA-bd_sf"/>
</dbReference>
<dbReference type="Proteomes" id="UP000070444">
    <property type="component" value="Unassembled WGS sequence"/>
</dbReference>
<dbReference type="OrthoDB" id="2123952at2759"/>
<dbReference type="SUPFAM" id="SSF57701">
    <property type="entry name" value="Zn2/Cys6 DNA-binding domain"/>
    <property type="match status" value="1"/>
</dbReference>
<name>A0A137PE59_CONC2</name>
<proteinExistence type="predicted"/>
<evidence type="ECO:0000259" key="2">
    <source>
        <dbReference type="SMART" id="SM00066"/>
    </source>
</evidence>
<dbReference type="Gene3D" id="4.10.240.10">
    <property type="entry name" value="Zn(2)-C6 fungal-type DNA-binding domain"/>
    <property type="match status" value="1"/>
</dbReference>
<evidence type="ECO:0000256" key="1">
    <source>
        <dbReference type="SAM" id="MobiDB-lite"/>
    </source>
</evidence>
<sequence length="216" mass="24398">MNPSTSESSTLQLENGQQKPCDGYKAHHIKCDKNVNGCKNCSKRGIPCTYLIERKRRGPKTKVDHFMRYYESLYNNNLNQASNILVTKDKKSSSVENETYCNSQYTLDLNFNTHRSSNLNSSFVLNENVPHQTSSNMLSIYQNTHNPMLDANYYSLPLPHDFASAVSADSLSTSTITTIATTAMDYELNPIYSPLTQPSFENCTILDQNGCTIYFN</sequence>
<feature type="domain" description="Zn(2)-C6 fungal-type" evidence="2">
    <location>
        <begin position="15"/>
        <end position="59"/>
    </location>
</feature>
<organism evidence="3 4">
    <name type="scientific">Conidiobolus coronatus (strain ATCC 28846 / CBS 209.66 / NRRL 28638)</name>
    <name type="common">Delacroixia coronata</name>
    <dbReference type="NCBI Taxonomy" id="796925"/>
    <lineage>
        <taxon>Eukaryota</taxon>
        <taxon>Fungi</taxon>
        <taxon>Fungi incertae sedis</taxon>
        <taxon>Zoopagomycota</taxon>
        <taxon>Entomophthoromycotina</taxon>
        <taxon>Entomophthoromycetes</taxon>
        <taxon>Entomophthorales</taxon>
        <taxon>Ancylistaceae</taxon>
        <taxon>Conidiobolus</taxon>
    </lineage>
</organism>
<protein>
    <recommendedName>
        <fullName evidence="2">Zn(2)-C6 fungal-type domain-containing protein</fullName>
    </recommendedName>
</protein>
<gene>
    <name evidence="3" type="ORF">CONCODRAFT_3766</name>
</gene>
<evidence type="ECO:0000313" key="3">
    <source>
        <dbReference type="EMBL" id="KXN73288.1"/>
    </source>
</evidence>